<dbReference type="SUPFAM" id="SSF53756">
    <property type="entry name" value="UDP-Glycosyltransferase/glycogen phosphorylase"/>
    <property type="match status" value="1"/>
</dbReference>
<dbReference type="Pfam" id="PF13439">
    <property type="entry name" value="Glyco_transf_4"/>
    <property type="match status" value="1"/>
</dbReference>
<dbReference type="InterPro" id="IPR001296">
    <property type="entry name" value="Glyco_trans_1"/>
</dbReference>
<dbReference type="RefSeq" id="WP_220209251.1">
    <property type="nucleotide sequence ID" value="NZ_BNJK01000002.1"/>
</dbReference>
<keyword evidence="4" id="KW-1185">Reference proteome</keyword>
<dbReference type="Proteomes" id="UP000597444">
    <property type="component" value="Unassembled WGS sequence"/>
</dbReference>
<feature type="domain" description="Glycosyltransferase subfamily 4-like N-terminal" evidence="2">
    <location>
        <begin position="14"/>
        <end position="178"/>
    </location>
</feature>
<dbReference type="PANTHER" id="PTHR45947:SF13">
    <property type="entry name" value="TRANSFERASE"/>
    <property type="match status" value="1"/>
</dbReference>
<dbReference type="InterPro" id="IPR050194">
    <property type="entry name" value="Glycosyltransferase_grp1"/>
</dbReference>
<dbReference type="Pfam" id="PF00534">
    <property type="entry name" value="Glycos_transf_1"/>
    <property type="match status" value="1"/>
</dbReference>
<gene>
    <name evidence="3" type="ORF">KSF_085710</name>
</gene>
<evidence type="ECO:0000313" key="3">
    <source>
        <dbReference type="EMBL" id="GHO98523.1"/>
    </source>
</evidence>
<reference evidence="3" key="1">
    <citation type="submission" date="2020-10" db="EMBL/GenBank/DDBJ databases">
        <title>Taxonomic study of unclassified bacteria belonging to the class Ktedonobacteria.</title>
        <authorList>
            <person name="Yabe S."/>
            <person name="Wang C.M."/>
            <person name="Zheng Y."/>
            <person name="Sakai Y."/>
            <person name="Cavaletti L."/>
            <person name="Monciardini P."/>
            <person name="Donadio S."/>
        </authorList>
    </citation>
    <scope>NUCLEOTIDE SEQUENCE</scope>
    <source>
        <strain evidence="3">ID150040</strain>
    </source>
</reference>
<proteinExistence type="predicted"/>
<dbReference type="AlphaFoldDB" id="A0A8J3IQS6"/>
<comment type="caution">
    <text evidence="3">The sequence shown here is derived from an EMBL/GenBank/DDBJ whole genome shotgun (WGS) entry which is preliminary data.</text>
</comment>
<name>A0A8J3IQS6_9CHLR</name>
<dbReference type="CDD" id="cd03801">
    <property type="entry name" value="GT4_PimA-like"/>
    <property type="match status" value="1"/>
</dbReference>
<dbReference type="Gene3D" id="3.40.50.2000">
    <property type="entry name" value="Glycogen Phosphorylase B"/>
    <property type="match status" value="2"/>
</dbReference>
<dbReference type="PANTHER" id="PTHR45947">
    <property type="entry name" value="SULFOQUINOVOSYL TRANSFERASE SQD2"/>
    <property type="match status" value="1"/>
</dbReference>
<evidence type="ECO:0000259" key="1">
    <source>
        <dbReference type="Pfam" id="PF00534"/>
    </source>
</evidence>
<evidence type="ECO:0000313" key="4">
    <source>
        <dbReference type="Proteomes" id="UP000597444"/>
    </source>
</evidence>
<dbReference type="InterPro" id="IPR028098">
    <property type="entry name" value="Glyco_trans_4-like_N"/>
</dbReference>
<protein>
    <submittedName>
        <fullName evidence="3">LPS biosynthesis rfbu related protein</fullName>
    </submittedName>
</protein>
<feature type="domain" description="Glycosyl transferase family 1" evidence="1">
    <location>
        <begin position="195"/>
        <end position="337"/>
    </location>
</feature>
<accession>A0A8J3IQS6</accession>
<organism evidence="3 4">
    <name type="scientific">Reticulibacter mediterranei</name>
    <dbReference type="NCBI Taxonomy" id="2778369"/>
    <lineage>
        <taxon>Bacteria</taxon>
        <taxon>Bacillati</taxon>
        <taxon>Chloroflexota</taxon>
        <taxon>Ktedonobacteria</taxon>
        <taxon>Ktedonobacterales</taxon>
        <taxon>Reticulibacteraceae</taxon>
        <taxon>Reticulibacter</taxon>
    </lineage>
</organism>
<dbReference type="EMBL" id="BNJK01000002">
    <property type="protein sequence ID" value="GHO98523.1"/>
    <property type="molecule type" value="Genomic_DNA"/>
</dbReference>
<evidence type="ECO:0000259" key="2">
    <source>
        <dbReference type="Pfam" id="PF13439"/>
    </source>
</evidence>
<dbReference type="GO" id="GO:0016757">
    <property type="term" value="F:glycosyltransferase activity"/>
    <property type="evidence" value="ECO:0007669"/>
    <property type="project" value="InterPro"/>
</dbReference>
<sequence>MKILLVTSHFPPSVGGVEHYTFHLASGLQQTYQDTVVVVTTDVHATTQIVEMYQGLKVYRLPVMFQISHTPVHLWWYFALKKIMHKERPDAINAHQPVMGLGDVAAWAAGDIPFVLTYHAGTMKKQRFLMDVFIGMYETLVLPSTARKATHIVCVSRFVQKSVFRQYAAKTTIIPPGVTSALYRPDLSKTRAERRVLFIARHKNMYYMKGLSYLIEAIHLLNDVTLRVIGEKAEVGNAHVEFVGVKQGEALVEEMQQASVLVLPSLAHMESFGMVLIEAMACQTPVIGTTIGGIPEVIDDRVDGLVVPAKDARALAQAISYMLEHPEDARRMGEAGAAKVAARFTWESCVERTKKVVTSCIK</sequence>